<dbReference type="Proteomes" id="UP000287651">
    <property type="component" value="Unassembled WGS sequence"/>
</dbReference>
<name>A0A426YK43_ENSVE</name>
<dbReference type="AlphaFoldDB" id="A0A426YK43"/>
<comment type="caution">
    <text evidence="2">The sequence shown here is derived from an EMBL/GenBank/DDBJ whole genome shotgun (WGS) entry which is preliminary data.</text>
</comment>
<organism evidence="2 3">
    <name type="scientific">Ensete ventricosum</name>
    <name type="common">Abyssinian banana</name>
    <name type="synonym">Musa ensete</name>
    <dbReference type="NCBI Taxonomy" id="4639"/>
    <lineage>
        <taxon>Eukaryota</taxon>
        <taxon>Viridiplantae</taxon>
        <taxon>Streptophyta</taxon>
        <taxon>Embryophyta</taxon>
        <taxon>Tracheophyta</taxon>
        <taxon>Spermatophyta</taxon>
        <taxon>Magnoliopsida</taxon>
        <taxon>Liliopsida</taxon>
        <taxon>Zingiberales</taxon>
        <taxon>Musaceae</taxon>
        <taxon>Ensete</taxon>
    </lineage>
</organism>
<reference evidence="2 3" key="1">
    <citation type="journal article" date="2014" name="Agronomy (Basel)">
        <title>A Draft Genome Sequence for Ensete ventricosum, the Drought-Tolerant Tree Against Hunger.</title>
        <authorList>
            <person name="Harrison J."/>
            <person name="Moore K.A."/>
            <person name="Paszkiewicz K."/>
            <person name="Jones T."/>
            <person name="Grant M."/>
            <person name="Ambacheew D."/>
            <person name="Muzemil S."/>
            <person name="Studholme D.J."/>
        </authorList>
    </citation>
    <scope>NUCLEOTIDE SEQUENCE [LARGE SCALE GENOMIC DNA]</scope>
</reference>
<accession>A0A426YK43</accession>
<feature type="compositionally biased region" description="Basic and acidic residues" evidence="1">
    <location>
        <begin position="88"/>
        <end position="109"/>
    </location>
</feature>
<gene>
    <name evidence="2" type="ORF">B296_00047601</name>
</gene>
<sequence>MGGLMGDEERAYTSIPTGGIDLHVTIAHSESPLGAALPVACLKHADAGPEETDRLAPQTPGEEGKPSSPEGRRRKGLPLHPWPPSRLGAKEEEATEEHKRVEIGREGRGEAAVGKHRGGGRRSEAYVAPRVGARKTAFTSGAHNLVEKFVATVGWVVSEWVKIDTYMTALEGQVFGGAGSNWLVANLDVDPTRSICGYGSFGIIVTAGKHICHAVVARGGGA</sequence>
<proteinExistence type="predicted"/>
<dbReference type="EMBL" id="AMZH03011835">
    <property type="protein sequence ID" value="RRT52139.1"/>
    <property type="molecule type" value="Genomic_DNA"/>
</dbReference>
<evidence type="ECO:0000313" key="2">
    <source>
        <dbReference type="EMBL" id="RRT52139.1"/>
    </source>
</evidence>
<evidence type="ECO:0000313" key="3">
    <source>
        <dbReference type="Proteomes" id="UP000287651"/>
    </source>
</evidence>
<evidence type="ECO:0000256" key="1">
    <source>
        <dbReference type="SAM" id="MobiDB-lite"/>
    </source>
</evidence>
<protein>
    <submittedName>
        <fullName evidence="2">Uncharacterized protein</fullName>
    </submittedName>
</protein>
<feature type="region of interest" description="Disordered" evidence="1">
    <location>
        <begin position="45"/>
        <end position="122"/>
    </location>
</feature>
<feature type="compositionally biased region" description="Basic and acidic residues" evidence="1">
    <location>
        <begin position="45"/>
        <end position="54"/>
    </location>
</feature>